<feature type="compositionally biased region" description="Basic and acidic residues" evidence="2">
    <location>
        <begin position="320"/>
        <end position="332"/>
    </location>
</feature>
<evidence type="ECO:0000256" key="2">
    <source>
        <dbReference type="SAM" id="MobiDB-lite"/>
    </source>
</evidence>
<protein>
    <recommendedName>
        <fullName evidence="3">Ribosomal RNA-processing protein 7 C-terminal domain-containing protein</fullName>
    </recommendedName>
</protein>
<evidence type="ECO:0000313" key="5">
    <source>
        <dbReference type="Proteomes" id="UP001530377"/>
    </source>
</evidence>
<feature type="region of interest" description="Disordered" evidence="2">
    <location>
        <begin position="249"/>
        <end position="332"/>
    </location>
</feature>
<proteinExistence type="inferred from homology"/>
<comment type="caution">
    <text evidence="4">The sequence shown here is derived from an EMBL/GenBank/DDBJ whole genome shotgun (WGS) entry which is preliminary data.</text>
</comment>
<feature type="compositionally biased region" description="Basic residues" evidence="2">
    <location>
        <begin position="293"/>
        <end position="306"/>
    </location>
</feature>
<comment type="similarity">
    <text evidence="1">Belongs to the RRP7 family.</text>
</comment>
<dbReference type="AlphaFoldDB" id="A0ABD3RB14"/>
<feature type="domain" description="Ribosomal RNA-processing protein 7 C-terminal" evidence="3">
    <location>
        <begin position="231"/>
        <end position="355"/>
    </location>
</feature>
<dbReference type="InterPro" id="IPR035979">
    <property type="entry name" value="RBD_domain_sf"/>
</dbReference>
<reference evidence="4 5" key="1">
    <citation type="submission" date="2024-10" db="EMBL/GenBank/DDBJ databases">
        <title>Updated reference genomes for cyclostephanoid diatoms.</title>
        <authorList>
            <person name="Roberts W.R."/>
            <person name="Alverson A.J."/>
        </authorList>
    </citation>
    <scope>NUCLEOTIDE SEQUENCE [LARGE SCALE GENOMIC DNA]</scope>
    <source>
        <strain evidence="4 5">AJA228-03</strain>
    </source>
</reference>
<dbReference type="EMBL" id="JALLPB020000350">
    <property type="protein sequence ID" value="KAL3810153.1"/>
    <property type="molecule type" value="Genomic_DNA"/>
</dbReference>
<gene>
    <name evidence="4" type="ORF">ACHAXA_005302</name>
</gene>
<evidence type="ECO:0000259" key="3">
    <source>
        <dbReference type="Pfam" id="PF12923"/>
    </source>
</evidence>
<keyword evidence="5" id="KW-1185">Reference proteome</keyword>
<dbReference type="PANTHER" id="PTHR13191:SF0">
    <property type="entry name" value="RIBOSOMAL RNA-PROCESSING PROTEIN 7 HOMOLOG A-RELATED"/>
    <property type="match status" value="1"/>
</dbReference>
<dbReference type="InterPro" id="IPR024326">
    <property type="entry name" value="RRP7_C"/>
</dbReference>
<sequence length="355" mass="39637">MKKQTNANRKNPLIKGYLPIRIELPPVGGKDDQHIFTSFIYIKEHAPKSQQGSTSTLSNKGSYTLFIANAPANGPIRTDLFLRALFESYGAVSRVTVAQDPRRVGSSSSTGEEEAVEIFRETALSEVDANYATSFGRIRKGDGKFAHVVFASSKEMKKALKRLDREISAATDGFVMRLDGELIDQLKAKTAQLAFDENNDGDGEDKEALNHLLTGIHAIAAQSRQTAGRHISRQKLMQMCNDAMASFESEEEEAARRAKVASDQPDEDGFITVTQKSTPTFGAANGMEEELHHRRKAGKRNRKRKGGSGADELSDFYRFQTKESRKKEAHDLKARFEEDLAKVKKMKEERAYRPF</sequence>
<dbReference type="Proteomes" id="UP001530377">
    <property type="component" value="Unassembled WGS sequence"/>
</dbReference>
<dbReference type="Pfam" id="PF12923">
    <property type="entry name" value="RRP7"/>
    <property type="match status" value="1"/>
</dbReference>
<dbReference type="InterPro" id="IPR012677">
    <property type="entry name" value="Nucleotide-bd_a/b_plait_sf"/>
</dbReference>
<evidence type="ECO:0000256" key="1">
    <source>
        <dbReference type="ARBA" id="ARBA00006110"/>
    </source>
</evidence>
<dbReference type="SUPFAM" id="SSF54928">
    <property type="entry name" value="RNA-binding domain, RBD"/>
    <property type="match status" value="1"/>
</dbReference>
<evidence type="ECO:0000313" key="4">
    <source>
        <dbReference type="EMBL" id="KAL3810153.1"/>
    </source>
</evidence>
<dbReference type="Gene3D" id="3.30.70.330">
    <property type="match status" value="1"/>
</dbReference>
<dbReference type="PANTHER" id="PTHR13191">
    <property type="entry name" value="RIBOSOMAL RNA PROCESSING PROTEIN 7-RELATED"/>
    <property type="match status" value="1"/>
</dbReference>
<accession>A0ABD3RB14</accession>
<organism evidence="4 5">
    <name type="scientific">Cyclostephanos tholiformis</name>
    <dbReference type="NCBI Taxonomy" id="382380"/>
    <lineage>
        <taxon>Eukaryota</taxon>
        <taxon>Sar</taxon>
        <taxon>Stramenopiles</taxon>
        <taxon>Ochrophyta</taxon>
        <taxon>Bacillariophyta</taxon>
        <taxon>Coscinodiscophyceae</taxon>
        <taxon>Thalassiosirophycidae</taxon>
        <taxon>Stephanodiscales</taxon>
        <taxon>Stephanodiscaceae</taxon>
        <taxon>Cyclostephanos</taxon>
    </lineage>
</organism>
<dbReference type="Gene3D" id="6.10.250.1770">
    <property type="match status" value="1"/>
</dbReference>
<name>A0ABD3RB14_9STRA</name>
<dbReference type="InterPro" id="IPR040446">
    <property type="entry name" value="RRP7"/>
</dbReference>